<accession>A0A813HLQ7</accession>
<dbReference type="SUPFAM" id="SSF57414">
    <property type="entry name" value="Hairpin loop containing domain-like"/>
    <property type="match status" value="2"/>
</dbReference>
<feature type="transmembrane region" description="Helical" evidence="3">
    <location>
        <begin position="367"/>
        <end position="386"/>
    </location>
</feature>
<sequence>MPLRKWGKNTASTYNFNEDIFLDAPNPPPRFCPEPGVIYQPLAINSLNTVYYVEDIQACQDLCRGARECGFYTFYTPLKTCHLALPTAEKVPAAPGFFGGPAACQGSGGAGGSRMDVRTTTMDRMCFSHEARWFPANSTTFVEGPLDCQEECRKTDWCEHFTFNLLVKACDLHEASATKAAAVAYQLSGPPECHPGINFRIRLFGMDFTKISETIIRQLKQDVAESLVEYFGQWKPYRHGILQDTHEMLLYAQNITLDTGAKTTTDVTFIVHIRTTNYRAPHILKFLADSTQEKIISRKFDVLMAWKQPWLAKIQLSAVSNASAVLVNASVLQNFTALYAPVDKVREIILKDEHIAANFGVIQSRSWFMPAGFLLTVGLVAFLARVRHSPHAEYMYLHVNQEIWEGEPQEVDAEQWHLRV</sequence>
<dbReference type="SMART" id="SM00223">
    <property type="entry name" value="APPLE"/>
    <property type="match status" value="2"/>
</dbReference>
<dbReference type="Pfam" id="PF00024">
    <property type="entry name" value="PAN_1"/>
    <property type="match status" value="2"/>
</dbReference>
<dbReference type="EMBL" id="CAJNNV010032279">
    <property type="protein sequence ID" value="CAE8639522.1"/>
    <property type="molecule type" value="Genomic_DNA"/>
</dbReference>
<comment type="caution">
    <text evidence="5">The sequence shown here is derived from an EMBL/GenBank/DDBJ whole genome shotgun (WGS) entry which is preliminary data.</text>
</comment>
<evidence type="ECO:0000256" key="1">
    <source>
        <dbReference type="ARBA" id="ARBA00022737"/>
    </source>
</evidence>
<name>A0A813HLQ7_POLGL</name>
<reference evidence="5" key="1">
    <citation type="submission" date="2021-02" db="EMBL/GenBank/DDBJ databases">
        <authorList>
            <person name="Dougan E. K."/>
            <person name="Rhodes N."/>
            <person name="Thang M."/>
            <person name="Chan C."/>
        </authorList>
    </citation>
    <scope>NUCLEOTIDE SEQUENCE</scope>
</reference>
<keyword evidence="3" id="KW-1133">Transmembrane helix</keyword>
<protein>
    <recommendedName>
        <fullName evidence="4">Apple domain-containing protein</fullName>
    </recommendedName>
</protein>
<dbReference type="GO" id="GO:0005576">
    <property type="term" value="C:extracellular region"/>
    <property type="evidence" value="ECO:0007669"/>
    <property type="project" value="InterPro"/>
</dbReference>
<dbReference type="AlphaFoldDB" id="A0A813HLQ7"/>
<keyword evidence="1" id="KW-0677">Repeat</keyword>
<gene>
    <name evidence="5" type="ORF">PGLA1383_LOCUS54553</name>
</gene>
<dbReference type="InterPro" id="IPR000177">
    <property type="entry name" value="Apple"/>
</dbReference>
<keyword evidence="3" id="KW-0472">Membrane</keyword>
<keyword evidence="2" id="KW-1015">Disulfide bond</keyword>
<evidence type="ECO:0000313" key="6">
    <source>
        <dbReference type="Proteomes" id="UP000654075"/>
    </source>
</evidence>
<keyword evidence="6" id="KW-1185">Reference proteome</keyword>
<dbReference type="Gene3D" id="3.50.4.10">
    <property type="entry name" value="Hepatocyte Growth Factor"/>
    <property type="match status" value="2"/>
</dbReference>
<organism evidence="5 6">
    <name type="scientific">Polarella glacialis</name>
    <name type="common">Dinoflagellate</name>
    <dbReference type="NCBI Taxonomy" id="89957"/>
    <lineage>
        <taxon>Eukaryota</taxon>
        <taxon>Sar</taxon>
        <taxon>Alveolata</taxon>
        <taxon>Dinophyceae</taxon>
        <taxon>Suessiales</taxon>
        <taxon>Suessiaceae</taxon>
        <taxon>Polarella</taxon>
    </lineage>
</organism>
<feature type="domain" description="Apple" evidence="4">
    <location>
        <begin position="126"/>
        <end position="193"/>
    </location>
</feature>
<dbReference type="InterPro" id="IPR003609">
    <property type="entry name" value="Pan_app"/>
</dbReference>
<proteinExistence type="predicted"/>
<dbReference type="CDD" id="cd01100">
    <property type="entry name" value="APPLE_Factor_XI_like"/>
    <property type="match status" value="1"/>
</dbReference>
<evidence type="ECO:0000313" key="5">
    <source>
        <dbReference type="EMBL" id="CAE8639522.1"/>
    </source>
</evidence>
<feature type="domain" description="Apple" evidence="4">
    <location>
        <begin position="32"/>
        <end position="104"/>
    </location>
</feature>
<dbReference type="GO" id="GO:0006508">
    <property type="term" value="P:proteolysis"/>
    <property type="evidence" value="ECO:0007669"/>
    <property type="project" value="InterPro"/>
</dbReference>
<keyword evidence="3" id="KW-0812">Transmembrane</keyword>
<evidence type="ECO:0000256" key="3">
    <source>
        <dbReference type="SAM" id="Phobius"/>
    </source>
</evidence>
<dbReference type="OrthoDB" id="41532at2759"/>
<dbReference type="Proteomes" id="UP000654075">
    <property type="component" value="Unassembled WGS sequence"/>
</dbReference>
<evidence type="ECO:0000256" key="2">
    <source>
        <dbReference type="ARBA" id="ARBA00023157"/>
    </source>
</evidence>
<evidence type="ECO:0000259" key="4">
    <source>
        <dbReference type="SMART" id="SM00223"/>
    </source>
</evidence>